<name>A0A1D3L1Z3_9EURY</name>
<sequence>MLKSVGTLLHGDPVDASEVKRLRDLVLFEKPDLQKKLVKFFCLLILSSGIATYGLLGNSVAAVIGAMIIAPLMMPIMGLAFGISIGDRYAIKNSLLISLGGILAALAVGFFLTIPMSNLVYPQTIDQIMIRTSPKLLDLLAAVVTGLAGAFAMSRKDVSDTLPGVAIAISLVPPLSNTGILLATSNFSLAMGSLLLFLTNYFAILLTGAVLFGVMGFSKVSFNNQSFSARRKGIFIALILIFLITVPLAYTSYQTLMDNSLKENVYEESSNWLNDTGYAVTAVNTDIFNDTVVVAVVGDGTLPPIEELDQSLKGKLHGKTLRVEVINSKAYNLNN</sequence>
<accession>A0A1D3L1Z3</accession>
<dbReference type="PANTHER" id="PTHR20992">
    <property type="entry name" value="AT15442P-RELATED"/>
    <property type="match status" value="1"/>
</dbReference>
<dbReference type="Proteomes" id="UP000094707">
    <property type="component" value="Chromosome I"/>
</dbReference>
<dbReference type="Pfam" id="PF04087">
    <property type="entry name" value="DUF389"/>
    <property type="match status" value="1"/>
</dbReference>
<dbReference type="NCBIfam" id="TIGR00341">
    <property type="entry name" value="TIGR00341 family protein"/>
    <property type="match status" value="1"/>
</dbReference>
<dbReference type="GeneID" id="30411874"/>
<dbReference type="RefSeq" id="WP_071906732.1">
    <property type="nucleotide sequence ID" value="NZ_LT607756.1"/>
</dbReference>
<organism evidence="2 3">
    <name type="scientific">Methanobacterium congolense</name>
    <dbReference type="NCBI Taxonomy" id="118062"/>
    <lineage>
        <taxon>Archaea</taxon>
        <taxon>Methanobacteriati</taxon>
        <taxon>Methanobacteriota</taxon>
        <taxon>Methanomada group</taxon>
        <taxon>Methanobacteria</taxon>
        <taxon>Methanobacteriales</taxon>
        <taxon>Methanobacteriaceae</taxon>
        <taxon>Methanobacterium</taxon>
    </lineage>
</organism>
<feature type="transmembrane region" description="Helical" evidence="1">
    <location>
        <begin position="234"/>
        <end position="253"/>
    </location>
</feature>
<feature type="transmembrane region" description="Helical" evidence="1">
    <location>
        <begin position="165"/>
        <end position="183"/>
    </location>
</feature>
<evidence type="ECO:0008006" key="4">
    <source>
        <dbReference type="Google" id="ProtNLM"/>
    </source>
</evidence>
<keyword evidence="3" id="KW-1185">Reference proteome</keyword>
<dbReference type="InterPro" id="IPR005240">
    <property type="entry name" value="DUF389"/>
</dbReference>
<dbReference type="KEGG" id="mcub:MCBB_1026"/>
<reference evidence="2 3" key="1">
    <citation type="submission" date="2016-08" db="EMBL/GenBank/DDBJ databases">
        <authorList>
            <person name="Seilhamer J.J."/>
        </authorList>
    </citation>
    <scope>NUCLEOTIDE SEQUENCE [LARGE SCALE GENOMIC DNA]</scope>
    <source>
        <strain evidence="2">Buetzberg</strain>
    </source>
</reference>
<keyword evidence="1" id="KW-0472">Membrane</keyword>
<gene>
    <name evidence="2" type="ORF">MCBB_1026</name>
</gene>
<feature type="transmembrane region" description="Helical" evidence="1">
    <location>
        <begin position="37"/>
        <end position="56"/>
    </location>
</feature>
<feature type="transmembrane region" description="Helical" evidence="1">
    <location>
        <begin position="189"/>
        <end position="214"/>
    </location>
</feature>
<feature type="transmembrane region" description="Helical" evidence="1">
    <location>
        <begin position="62"/>
        <end position="83"/>
    </location>
</feature>
<evidence type="ECO:0000313" key="2">
    <source>
        <dbReference type="EMBL" id="SCG85586.1"/>
    </source>
</evidence>
<feature type="transmembrane region" description="Helical" evidence="1">
    <location>
        <begin position="95"/>
        <end position="116"/>
    </location>
</feature>
<evidence type="ECO:0000313" key="3">
    <source>
        <dbReference type="Proteomes" id="UP000094707"/>
    </source>
</evidence>
<dbReference type="AlphaFoldDB" id="A0A1D3L1Z3"/>
<proteinExistence type="predicted"/>
<protein>
    <recommendedName>
        <fullName evidence="4">TIGR00341 family protein</fullName>
    </recommendedName>
</protein>
<keyword evidence="1" id="KW-0812">Transmembrane</keyword>
<evidence type="ECO:0000256" key="1">
    <source>
        <dbReference type="SAM" id="Phobius"/>
    </source>
</evidence>
<dbReference type="OrthoDB" id="3266at2157"/>
<dbReference type="EMBL" id="LT607756">
    <property type="protein sequence ID" value="SCG85586.1"/>
    <property type="molecule type" value="Genomic_DNA"/>
</dbReference>
<keyword evidence="1" id="KW-1133">Transmembrane helix</keyword>
<dbReference type="PANTHER" id="PTHR20992:SF9">
    <property type="entry name" value="AT15442P-RELATED"/>
    <property type="match status" value="1"/>
</dbReference>
<feature type="transmembrane region" description="Helical" evidence="1">
    <location>
        <begin position="136"/>
        <end position="153"/>
    </location>
</feature>